<keyword evidence="2" id="KW-1185">Reference proteome</keyword>
<dbReference type="Proteomes" id="UP000287124">
    <property type="component" value="Unassembled WGS sequence"/>
</dbReference>
<proteinExistence type="predicted"/>
<gene>
    <name evidence="1" type="ORF">BHE90_011313</name>
</gene>
<evidence type="ECO:0000313" key="1">
    <source>
        <dbReference type="EMBL" id="RTE74253.1"/>
    </source>
</evidence>
<protein>
    <submittedName>
        <fullName evidence="1">Uncharacterized protein</fullName>
    </submittedName>
</protein>
<name>A0A430LEW0_9HYPO</name>
<organism evidence="1 2">
    <name type="scientific">Fusarium euwallaceae</name>
    <dbReference type="NCBI Taxonomy" id="1147111"/>
    <lineage>
        <taxon>Eukaryota</taxon>
        <taxon>Fungi</taxon>
        <taxon>Dikarya</taxon>
        <taxon>Ascomycota</taxon>
        <taxon>Pezizomycotina</taxon>
        <taxon>Sordariomycetes</taxon>
        <taxon>Hypocreomycetidae</taxon>
        <taxon>Hypocreales</taxon>
        <taxon>Nectriaceae</taxon>
        <taxon>Fusarium</taxon>
        <taxon>Fusarium solani species complex</taxon>
    </lineage>
</organism>
<accession>A0A430LEW0</accession>
<reference evidence="1 2" key="1">
    <citation type="submission" date="2017-06" db="EMBL/GenBank/DDBJ databases">
        <title>Comparative genomic analysis of Ambrosia Fusariam Clade fungi.</title>
        <authorList>
            <person name="Stajich J.E."/>
            <person name="Carrillo J."/>
            <person name="Kijimoto T."/>
            <person name="Eskalen A."/>
            <person name="O'Donnell K."/>
            <person name="Kasson M."/>
        </authorList>
    </citation>
    <scope>NUCLEOTIDE SEQUENCE [LARGE SCALE GENOMIC DNA]</scope>
    <source>
        <strain evidence="1 2">UCR1854</strain>
    </source>
</reference>
<comment type="caution">
    <text evidence="1">The sequence shown here is derived from an EMBL/GenBank/DDBJ whole genome shotgun (WGS) entry which is preliminary data.</text>
</comment>
<evidence type="ECO:0000313" key="2">
    <source>
        <dbReference type="Proteomes" id="UP000287124"/>
    </source>
</evidence>
<dbReference type="AlphaFoldDB" id="A0A430LEW0"/>
<sequence length="114" mass="12721">MFIFHTILVTSAAETTDQAEEAGERWESPRMRLRGVRRLELSPVVLATYNHNNHKAITPPKPLSLPLAVRDWGGLVRVCTSRATAVKCRDASGHLSTVALWSMFLILYEGCCIL</sequence>
<dbReference type="EMBL" id="MIKF01000228">
    <property type="protein sequence ID" value="RTE74253.1"/>
    <property type="molecule type" value="Genomic_DNA"/>
</dbReference>